<keyword evidence="1" id="KW-1133">Transmembrane helix</keyword>
<dbReference type="PROSITE" id="PS51257">
    <property type="entry name" value="PROKAR_LIPOPROTEIN"/>
    <property type="match status" value="1"/>
</dbReference>
<organism evidence="2 3">
    <name type="scientific">Trypanosoma vivax (strain Y486)</name>
    <dbReference type="NCBI Taxonomy" id="1055687"/>
    <lineage>
        <taxon>Eukaryota</taxon>
        <taxon>Discoba</taxon>
        <taxon>Euglenozoa</taxon>
        <taxon>Kinetoplastea</taxon>
        <taxon>Metakinetoplastina</taxon>
        <taxon>Trypanosomatida</taxon>
        <taxon>Trypanosomatidae</taxon>
        <taxon>Trypanosoma</taxon>
        <taxon>Duttonella</taxon>
    </lineage>
</organism>
<protein>
    <submittedName>
        <fullName evidence="2">Uncharacterized protein</fullName>
    </submittedName>
</protein>
<dbReference type="AlphaFoldDB" id="F9WUC5"/>
<evidence type="ECO:0000313" key="3">
    <source>
        <dbReference type="Proteomes" id="UP000009027"/>
    </source>
</evidence>
<gene>
    <name evidence="2" type="ORF">TvY486_0040850</name>
</gene>
<sequence>MPRAFSMSCSAEPCPPASAFIVVVNCFVTAFILGCADTFVTSVAVLNVLSIAMRMPFVLTSLLVESTSHSAPQTPVAAFRAAAKTPPALLLATASSEAKRLHPVGLPDVATLNLAPPALACLMTIASSSVSSLSVKFVVIAVSDLSTTSTVAHVPLPGVLPAASCPPQAMNFVKLLNAPLAACESSLMHFPACVFAWWVKSVSTKPSTAPPSVAADSAAALPVFSAALSFVCADSSALRICVTSPRMFGFTARHPMLSSAARRASTFATASVSVRSFSLVSLNALLTPSAAPFSSPAISHMFSALSLLIATSALLSGAHVPAAHAAKSAAANKLHLIAISSSLRATKNQHTPPNHTKQNLRF</sequence>
<keyword evidence="3" id="KW-1185">Reference proteome</keyword>
<dbReference type="VEuPathDB" id="TriTrypDB:TvY486_0040850"/>
<accession>F9WUC5</accession>
<proteinExistence type="predicted"/>
<dbReference type="Proteomes" id="UP000009027">
    <property type="component" value="Unassembled WGS sequence"/>
</dbReference>
<keyword evidence="1" id="KW-0472">Membrane</keyword>
<evidence type="ECO:0000256" key="1">
    <source>
        <dbReference type="SAM" id="Phobius"/>
    </source>
</evidence>
<keyword evidence="1" id="KW-0812">Transmembrane</keyword>
<evidence type="ECO:0000313" key="2">
    <source>
        <dbReference type="EMBL" id="CCD21174.1"/>
    </source>
</evidence>
<name>F9WUC5_TRYVY</name>
<dbReference type="EMBL" id="CAEX01007139">
    <property type="protein sequence ID" value="CCD21174.1"/>
    <property type="molecule type" value="Genomic_DNA"/>
</dbReference>
<feature type="transmembrane region" description="Helical" evidence="1">
    <location>
        <begin position="20"/>
        <end position="49"/>
    </location>
</feature>
<reference evidence="2 3" key="1">
    <citation type="journal article" date="2012" name="Proc. Natl. Acad. Sci. U.S.A.">
        <title>Antigenic diversity is generated by distinct evolutionary mechanisms in African trypanosome species.</title>
        <authorList>
            <person name="Jackson A.P."/>
            <person name="Berry A."/>
            <person name="Aslett M."/>
            <person name="Allison H.C."/>
            <person name="Burton P."/>
            <person name="Vavrova-Anderson J."/>
            <person name="Brown R."/>
            <person name="Browne H."/>
            <person name="Corton N."/>
            <person name="Hauser H."/>
            <person name="Gamble J."/>
            <person name="Gilderthorp R."/>
            <person name="Marcello L."/>
            <person name="McQuillan J."/>
            <person name="Otto T.D."/>
            <person name="Quail M.A."/>
            <person name="Sanders M.J."/>
            <person name="van Tonder A."/>
            <person name="Ginger M.L."/>
            <person name="Field M.C."/>
            <person name="Barry J.D."/>
            <person name="Hertz-Fowler C."/>
            <person name="Berriman M."/>
        </authorList>
    </citation>
    <scope>NUCLEOTIDE SEQUENCE</scope>
    <source>
        <strain evidence="2 3">Y486</strain>
    </source>
</reference>